<dbReference type="Proteomes" id="UP000197468">
    <property type="component" value="Unassembled WGS sequence"/>
</dbReference>
<evidence type="ECO:0000313" key="4">
    <source>
        <dbReference type="Proteomes" id="UP000197468"/>
    </source>
</evidence>
<reference evidence="3 4" key="1">
    <citation type="journal article" date="2008" name="Int. J. Syst. Evol. Microbiol.">
        <title>Description of Roseateles aquatilis sp. nov. and Roseateles terrae sp. nov., in the class Betaproteobacteria, and emended description of the genus Roseateles.</title>
        <authorList>
            <person name="Gomila M."/>
            <person name="Bowien B."/>
            <person name="Falsen E."/>
            <person name="Moore E.R."/>
            <person name="Lalucat J."/>
        </authorList>
    </citation>
    <scope>NUCLEOTIDE SEQUENCE [LARGE SCALE GENOMIC DNA]</scope>
    <source>
        <strain evidence="3 4">CCUG 48205</strain>
    </source>
</reference>
<dbReference type="InterPro" id="IPR014729">
    <property type="entry name" value="Rossmann-like_a/b/a_fold"/>
</dbReference>
<dbReference type="Gene3D" id="3.40.50.620">
    <property type="entry name" value="HUPs"/>
    <property type="match status" value="1"/>
</dbReference>
<dbReference type="PRINTS" id="PR01438">
    <property type="entry name" value="UNVRSLSTRESS"/>
</dbReference>
<feature type="domain" description="UspA" evidence="2">
    <location>
        <begin position="1"/>
        <end position="146"/>
    </location>
</feature>
<dbReference type="AlphaFoldDB" id="A0A246J7T4"/>
<dbReference type="EMBL" id="NIOF01000007">
    <property type="protein sequence ID" value="OWQ88598.1"/>
    <property type="molecule type" value="Genomic_DNA"/>
</dbReference>
<dbReference type="OrthoDB" id="8547832at2"/>
<dbReference type="Pfam" id="PF00582">
    <property type="entry name" value="Usp"/>
    <property type="match status" value="1"/>
</dbReference>
<dbReference type="RefSeq" id="WP_088386121.1">
    <property type="nucleotide sequence ID" value="NZ_NIOF01000007.1"/>
</dbReference>
<dbReference type="InterPro" id="IPR006016">
    <property type="entry name" value="UspA"/>
</dbReference>
<organism evidence="3 4">
    <name type="scientific">Roseateles aquatilis</name>
    <dbReference type="NCBI Taxonomy" id="431061"/>
    <lineage>
        <taxon>Bacteria</taxon>
        <taxon>Pseudomonadati</taxon>
        <taxon>Pseudomonadota</taxon>
        <taxon>Betaproteobacteria</taxon>
        <taxon>Burkholderiales</taxon>
        <taxon>Sphaerotilaceae</taxon>
        <taxon>Roseateles</taxon>
    </lineage>
</organism>
<evidence type="ECO:0000313" key="3">
    <source>
        <dbReference type="EMBL" id="OWQ88598.1"/>
    </source>
</evidence>
<dbReference type="InterPro" id="IPR006015">
    <property type="entry name" value="Universal_stress_UspA"/>
</dbReference>
<name>A0A246J7T4_9BURK</name>
<dbReference type="PANTHER" id="PTHR46268">
    <property type="entry name" value="STRESS RESPONSE PROTEIN NHAX"/>
    <property type="match status" value="1"/>
</dbReference>
<proteinExistence type="inferred from homology"/>
<accession>A0A246J7T4</accession>
<gene>
    <name evidence="3" type="ORF">CDN99_17295</name>
</gene>
<evidence type="ECO:0000259" key="2">
    <source>
        <dbReference type="Pfam" id="PF00582"/>
    </source>
</evidence>
<sequence length="151" mass="15711">MYAKILVPVDGSPTSNAGLAEAIRLAKLSGGEIQLLHALDLQAFAMMSSAGLGITPDNFEQIRGAGRKVLDDAAAQVTAAGIAVTTQLSESLASRVSDLVTEACRAWGGEVIVLGTHGRRGFSRALLGSDAELIVRYAEVPVLLVRGPKVD</sequence>
<comment type="caution">
    <text evidence="3">The sequence shown here is derived from an EMBL/GenBank/DDBJ whole genome shotgun (WGS) entry which is preliminary data.</text>
</comment>
<evidence type="ECO:0000256" key="1">
    <source>
        <dbReference type="ARBA" id="ARBA00008791"/>
    </source>
</evidence>
<dbReference type="CDD" id="cd00293">
    <property type="entry name" value="USP-like"/>
    <property type="match status" value="1"/>
</dbReference>
<dbReference type="SUPFAM" id="SSF52402">
    <property type="entry name" value="Adenine nucleotide alpha hydrolases-like"/>
    <property type="match status" value="1"/>
</dbReference>
<protein>
    <submittedName>
        <fullName evidence="3">Universal stress protein UspA</fullName>
    </submittedName>
</protein>
<keyword evidence="4" id="KW-1185">Reference proteome</keyword>
<dbReference type="PANTHER" id="PTHR46268:SF15">
    <property type="entry name" value="UNIVERSAL STRESS PROTEIN HP_0031"/>
    <property type="match status" value="1"/>
</dbReference>
<comment type="similarity">
    <text evidence="1">Belongs to the universal stress protein A family.</text>
</comment>